<keyword evidence="4" id="KW-1185">Reference proteome</keyword>
<dbReference type="OrthoDB" id="530906at2759"/>
<evidence type="ECO:0000313" key="4">
    <source>
        <dbReference type="Proteomes" id="UP000054558"/>
    </source>
</evidence>
<name>A0A1Y1IAU5_KLENI</name>
<accession>A0A1Y1IAU5</accession>
<dbReference type="PANTHER" id="PTHR31385">
    <property type="entry name" value="PUTATIVE (DUF220)-RELATED"/>
    <property type="match status" value="1"/>
</dbReference>
<reference evidence="3 4" key="1">
    <citation type="journal article" date="2014" name="Nat. Commun.">
        <title>Klebsormidium flaccidum genome reveals primary factors for plant terrestrial adaptation.</title>
        <authorList>
            <person name="Hori K."/>
            <person name="Maruyama F."/>
            <person name="Fujisawa T."/>
            <person name="Togashi T."/>
            <person name="Yamamoto N."/>
            <person name="Seo M."/>
            <person name="Sato S."/>
            <person name="Yamada T."/>
            <person name="Mori H."/>
            <person name="Tajima N."/>
            <person name="Moriyama T."/>
            <person name="Ikeuchi M."/>
            <person name="Watanabe M."/>
            <person name="Wada H."/>
            <person name="Kobayashi K."/>
            <person name="Saito M."/>
            <person name="Masuda T."/>
            <person name="Sasaki-Sekimoto Y."/>
            <person name="Mashiguchi K."/>
            <person name="Awai K."/>
            <person name="Shimojima M."/>
            <person name="Masuda S."/>
            <person name="Iwai M."/>
            <person name="Nobusawa T."/>
            <person name="Narise T."/>
            <person name="Kondo S."/>
            <person name="Saito H."/>
            <person name="Sato R."/>
            <person name="Murakawa M."/>
            <person name="Ihara Y."/>
            <person name="Oshima-Yamada Y."/>
            <person name="Ohtaka K."/>
            <person name="Satoh M."/>
            <person name="Sonobe K."/>
            <person name="Ishii M."/>
            <person name="Ohtani R."/>
            <person name="Kanamori-Sato M."/>
            <person name="Honoki R."/>
            <person name="Miyazaki D."/>
            <person name="Mochizuki H."/>
            <person name="Umetsu J."/>
            <person name="Higashi K."/>
            <person name="Shibata D."/>
            <person name="Kamiya Y."/>
            <person name="Sato N."/>
            <person name="Nakamura Y."/>
            <person name="Tabata S."/>
            <person name="Ida S."/>
            <person name="Kurokawa K."/>
            <person name="Ohta H."/>
        </authorList>
    </citation>
    <scope>NUCLEOTIDE SEQUENCE [LARGE SCALE GENOMIC DNA]</scope>
    <source>
        <strain evidence="3 4">NIES-2285</strain>
    </source>
</reference>
<dbReference type="Pfam" id="PF02713">
    <property type="entry name" value="DUF220"/>
    <property type="match status" value="1"/>
</dbReference>
<feature type="domain" description="DUF220" evidence="2">
    <location>
        <begin position="178"/>
        <end position="218"/>
    </location>
</feature>
<feature type="compositionally biased region" description="Basic and acidic residues" evidence="1">
    <location>
        <begin position="349"/>
        <end position="364"/>
    </location>
</feature>
<feature type="region of interest" description="Disordered" evidence="1">
    <location>
        <begin position="336"/>
        <end position="371"/>
    </location>
</feature>
<dbReference type="PANTHER" id="PTHR31385:SF1">
    <property type="entry name" value="PUTATIVE (DUF220)-RELATED"/>
    <property type="match status" value="1"/>
</dbReference>
<dbReference type="Proteomes" id="UP000054558">
    <property type="component" value="Unassembled WGS sequence"/>
</dbReference>
<feature type="compositionally biased region" description="Basic and acidic residues" evidence="1">
    <location>
        <begin position="49"/>
        <end position="69"/>
    </location>
</feature>
<dbReference type="InterPro" id="IPR003863">
    <property type="entry name" value="DUF220"/>
</dbReference>
<evidence type="ECO:0000259" key="2">
    <source>
        <dbReference type="Pfam" id="PF02713"/>
    </source>
</evidence>
<protein>
    <recommendedName>
        <fullName evidence="2">DUF220 domain-containing protein</fullName>
    </recommendedName>
</protein>
<proteinExistence type="predicted"/>
<dbReference type="Gene3D" id="3.30.530.20">
    <property type="match status" value="1"/>
</dbReference>
<dbReference type="InterPro" id="IPR023393">
    <property type="entry name" value="START-like_dom_sf"/>
</dbReference>
<dbReference type="SUPFAM" id="SSF55961">
    <property type="entry name" value="Bet v1-like"/>
    <property type="match status" value="1"/>
</dbReference>
<evidence type="ECO:0000313" key="3">
    <source>
        <dbReference type="EMBL" id="GAQ85837.1"/>
    </source>
</evidence>
<feature type="compositionally biased region" description="Basic and acidic residues" evidence="1">
    <location>
        <begin position="288"/>
        <end position="305"/>
    </location>
</feature>
<evidence type="ECO:0000256" key="1">
    <source>
        <dbReference type="SAM" id="MobiDB-lite"/>
    </source>
</evidence>
<gene>
    <name evidence="3" type="ORF">KFL_002570050</name>
</gene>
<dbReference type="AlphaFoldDB" id="A0A1Y1IAU5"/>
<organism evidence="3 4">
    <name type="scientific">Klebsormidium nitens</name>
    <name type="common">Green alga</name>
    <name type="synonym">Ulothrix nitens</name>
    <dbReference type="NCBI Taxonomy" id="105231"/>
    <lineage>
        <taxon>Eukaryota</taxon>
        <taxon>Viridiplantae</taxon>
        <taxon>Streptophyta</taxon>
        <taxon>Klebsormidiophyceae</taxon>
        <taxon>Klebsormidiales</taxon>
        <taxon>Klebsormidiaceae</taxon>
        <taxon>Klebsormidium</taxon>
    </lineage>
</organism>
<dbReference type="EMBL" id="DF237206">
    <property type="protein sequence ID" value="GAQ85837.1"/>
    <property type="molecule type" value="Genomic_DNA"/>
</dbReference>
<feature type="region of interest" description="Disordered" evidence="1">
    <location>
        <begin position="278"/>
        <end position="322"/>
    </location>
</feature>
<sequence>MADASEQPSKEVEVGGGGPLASLSKAFGGALGWASSVLPKGADNSSVEKAPDSPPRDKGDGSSSPRKEGLFGLPFFKPKPSLSEEEKRKSWAVGLDGWVDEQPQIEVEVPKGCFCNLYCKFKVGLHPDGVYGIISDPDNKRIFKNIKETVRRDILEDDGVQQRVMMEQAAMWRFLVFSGTFNVTLDILQNEKERFMKYKLAKSGFMKNFEGSWEIEPHNYLSPNSKDGVEGTASMVTIRQNIQPAMVPPPPFSGYVRGITVQATRDLLRDLQHEAERIRLGKPLPTPEEEKAWEEEKKRQDKEGSKPAAAQPAALPWGMDKTLRLGGGDWEVKKLGEGLLEDDEPNFGGREKPRSKWQDREREKQRKKALT</sequence>
<dbReference type="STRING" id="105231.A0A1Y1IAU5"/>
<feature type="region of interest" description="Disordered" evidence="1">
    <location>
        <begin position="38"/>
        <end position="82"/>
    </location>
</feature>